<dbReference type="AlphaFoldDB" id="A0A316DIK5"/>
<accession>A0A316DIK5</accession>
<sequence length="385" mass="45001">MDEQLHLLDSALDPTIKMVESELCWAASIDMVARQQKIVVSQIKLRDCINQYLTNENTSHRYIQSTMPSNKKYFETLFLEEILGKIGCTQYQSSCFPPKEFIEKCISENSPIIFNGIFYPLFGISTLHTFVVQGYKNVDNKFWILTLDPRSTETTCKVAWVYNELINRHNKFQIANEKHVKMDFVTNFLPAQNKGFYANDFIPEPLQSYNTTGLKDELMVKQFAEIVASQKYSLLENYFGVSPEELELYGTNVNYKTRYCSFDEILSRTNTYGVTYYLPAQVNKQIKLEFIFFEEKENQLTFLGIQEPLGVQNILYIKVDGKQIKLNHEKPDYEIVTINANQKDYVFLQITINETTYFSPIYNYENLLVTNTYQEFELKNIFSSK</sequence>
<protein>
    <submittedName>
        <fullName evidence="1">Uncharacterized protein</fullName>
    </submittedName>
</protein>
<reference evidence="1 2" key="1">
    <citation type="submission" date="2018-05" db="EMBL/GenBank/DDBJ databases">
        <title>Genomic Encyclopedia of Archaeal and Bacterial Type Strains, Phase II (KMG-II): from individual species to whole genera.</title>
        <authorList>
            <person name="Goeker M."/>
        </authorList>
    </citation>
    <scope>NUCLEOTIDE SEQUENCE [LARGE SCALE GENOMIC DNA]</scope>
    <source>
        <strain evidence="1 2">DSM 22214</strain>
    </source>
</reference>
<evidence type="ECO:0000313" key="2">
    <source>
        <dbReference type="Proteomes" id="UP000245489"/>
    </source>
</evidence>
<gene>
    <name evidence="1" type="ORF">LV89_04443</name>
</gene>
<organism evidence="1 2">
    <name type="scientific">Arcicella aurantiaca</name>
    <dbReference type="NCBI Taxonomy" id="591202"/>
    <lineage>
        <taxon>Bacteria</taxon>
        <taxon>Pseudomonadati</taxon>
        <taxon>Bacteroidota</taxon>
        <taxon>Cytophagia</taxon>
        <taxon>Cytophagales</taxon>
        <taxon>Flectobacillaceae</taxon>
        <taxon>Arcicella</taxon>
    </lineage>
</organism>
<keyword evidence="2" id="KW-1185">Reference proteome</keyword>
<proteinExistence type="predicted"/>
<dbReference type="RefSeq" id="WP_109745098.1">
    <property type="nucleotide sequence ID" value="NZ_QGGO01000036.1"/>
</dbReference>
<evidence type="ECO:0000313" key="1">
    <source>
        <dbReference type="EMBL" id="PWK17342.1"/>
    </source>
</evidence>
<dbReference type="Proteomes" id="UP000245489">
    <property type="component" value="Unassembled WGS sequence"/>
</dbReference>
<dbReference type="EMBL" id="QGGO01000036">
    <property type="protein sequence ID" value="PWK17342.1"/>
    <property type="molecule type" value="Genomic_DNA"/>
</dbReference>
<dbReference type="OrthoDB" id="9943638at2"/>
<name>A0A316DIK5_9BACT</name>
<comment type="caution">
    <text evidence="1">The sequence shown here is derived from an EMBL/GenBank/DDBJ whole genome shotgun (WGS) entry which is preliminary data.</text>
</comment>